<proteinExistence type="predicted"/>
<evidence type="ECO:0000256" key="1">
    <source>
        <dbReference type="SAM" id="Phobius"/>
    </source>
</evidence>
<evidence type="ECO:0000313" key="3">
    <source>
        <dbReference type="Proteomes" id="UP001151760"/>
    </source>
</evidence>
<keyword evidence="1" id="KW-1133">Transmembrane helix</keyword>
<keyword evidence="1" id="KW-0472">Membrane</keyword>
<keyword evidence="1" id="KW-0812">Transmembrane</keyword>
<evidence type="ECO:0008006" key="4">
    <source>
        <dbReference type="Google" id="ProtNLM"/>
    </source>
</evidence>
<evidence type="ECO:0000313" key="2">
    <source>
        <dbReference type="EMBL" id="GJT52798.1"/>
    </source>
</evidence>
<dbReference type="EMBL" id="BQNB010016529">
    <property type="protein sequence ID" value="GJT52798.1"/>
    <property type="molecule type" value="Genomic_DNA"/>
</dbReference>
<sequence length="100" mass="10874">MTGAKFNIEKFDGTGDFGLWRVKMYALLIQHGCEALEVLHVDMEAKTKAELNKKAHSAVILCLRNKVLREVIGEMIAAGLAMVVLVAAHGPEFVLGNAPL</sequence>
<comment type="caution">
    <text evidence="2">The sequence shown here is derived from an EMBL/GenBank/DDBJ whole genome shotgun (WGS) entry which is preliminary data.</text>
</comment>
<accession>A0ABQ5EPD0</accession>
<organism evidence="2 3">
    <name type="scientific">Tanacetum coccineum</name>
    <dbReference type="NCBI Taxonomy" id="301880"/>
    <lineage>
        <taxon>Eukaryota</taxon>
        <taxon>Viridiplantae</taxon>
        <taxon>Streptophyta</taxon>
        <taxon>Embryophyta</taxon>
        <taxon>Tracheophyta</taxon>
        <taxon>Spermatophyta</taxon>
        <taxon>Magnoliopsida</taxon>
        <taxon>eudicotyledons</taxon>
        <taxon>Gunneridae</taxon>
        <taxon>Pentapetalae</taxon>
        <taxon>asterids</taxon>
        <taxon>campanulids</taxon>
        <taxon>Asterales</taxon>
        <taxon>Asteraceae</taxon>
        <taxon>Asteroideae</taxon>
        <taxon>Anthemideae</taxon>
        <taxon>Anthemidinae</taxon>
        <taxon>Tanacetum</taxon>
    </lineage>
</organism>
<keyword evidence="3" id="KW-1185">Reference proteome</keyword>
<feature type="transmembrane region" description="Helical" evidence="1">
    <location>
        <begin position="71"/>
        <end position="90"/>
    </location>
</feature>
<gene>
    <name evidence="2" type="ORF">Tco_0978955</name>
</gene>
<name>A0ABQ5EPD0_9ASTR</name>
<reference evidence="2" key="1">
    <citation type="journal article" date="2022" name="Int. J. Mol. Sci.">
        <title>Draft Genome of Tanacetum Coccineum: Genomic Comparison of Closely Related Tanacetum-Family Plants.</title>
        <authorList>
            <person name="Yamashiro T."/>
            <person name="Shiraishi A."/>
            <person name="Nakayama K."/>
            <person name="Satake H."/>
        </authorList>
    </citation>
    <scope>NUCLEOTIDE SEQUENCE</scope>
</reference>
<protein>
    <recommendedName>
        <fullName evidence="4">Zinc finger, CCHC-type</fullName>
    </recommendedName>
</protein>
<dbReference type="Proteomes" id="UP001151760">
    <property type="component" value="Unassembled WGS sequence"/>
</dbReference>
<reference evidence="2" key="2">
    <citation type="submission" date="2022-01" db="EMBL/GenBank/DDBJ databases">
        <authorList>
            <person name="Yamashiro T."/>
            <person name="Shiraishi A."/>
            <person name="Satake H."/>
            <person name="Nakayama K."/>
        </authorList>
    </citation>
    <scope>NUCLEOTIDE SEQUENCE</scope>
</reference>